<dbReference type="InterPro" id="IPR003583">
    <property type="entry name" value="Hlx-hairpin-Hlx_DNA-bd_motif"/>
</dbReference>
<evidence type="ECO:0000256" key="10">
    <source>
        <dbReference type="ARBA" id="ARBA00023027"/>
    </source>
</evidence>
<evidence type="ECO:0000313" key="18">
    <source>
        <dbReference type="Proteomes" id="UP000294616"/>
    </source>
</evidence>
<keyword evidence="10 14" id="KW-0520">NAD</keyword>
<evidence type="ECO:0000256" key="5">
    <source>
        <dbReference type="ARBA" id="ARBA00022705"/>
    </source>
</evidence>
<dbReference type="Pfam" id="PF01653">
    <property type="entry name" value="DNA_ligase_aden"/>
    <property type="match status" value="1"/>
</dbReference>
<evidence type="ECO:0000256" key="3">
    <source>
        <dbReference type="ARBA" id="ARBA00013308"/>
    </source>
</evidence>
<dbReference type="Pfam" id="PF12826">
    <property type="entry name" value="HHH_2"/>
    <property type="match status" value="1"/>
</dbReference>
<dbReference type="Gene3D" id="3.30.470.30">
    <property type="entry name" value="DNA ligase/mRNA capping enzyme"/>
    <property type="match status" value="1"/>
</dbReference>
<dbReference type="Pfam" id="PF03119">
    <property type="entry name" value="DNA_ligase_ZBD"/>
    <property type="match status" value="1"/>
</dbReference>
<protein>
    <recommendedName>
        <fullName evidence="3 14">DNA ligase</fullName>
        <ecNumber evidence="2 14">6.5.1.2</ecNumber>
    </recommendedName>
    <alternativeName>
        <fullName evidence="14">Polydeoxyribonucleotide synthase [NAD(+)]</fullName>
    </alternativeName>
</protein>
<evidence type="ECO:0000256" key="11">
    <source>
        <dbReference type="ARBA" id="ARBA00023204"/>
    </source>
</evidence>
<feature type="binding site" evidence="14">
    <location>
        <position position="113"/>
    </location>
    <ligand>
        <name>NAD(+)</name>
        <dbReference type="ChEBI" id="CHEBI:57540"/>
    </ligand>
</feature>
<dbReference type="SUPFAM" id="SSF50249">
    <property type="entry name" value="Nucleic acid-binding proteins"/>
    <property type="match status" value="1"/>
</dbReference>
<dbReference type="NCBIfam" id="NF005932">
    <property type="entry name" value="PRK07956.1"/>
    <property type="match status" value="1"/>
</dbReference>
<dbReference type="SMART" id="SM00532">
    <property type="entry name" value="LIGANc"/>
    <property type="match status" value="1"/>
</dbReference>
<evidence type="ECO:0000256" key="1">
    <source>
        <dbReference type="ARBA" id="ARBA00004067"/>
    </source>
</evidence>
<dbReference type="GO" id="GO:0003911">
    <property type="term" value="F:DNA ligase (NAD+) activity"/>
    <property type="evidence" value="ECO:0007669"/>
    <property type="project" value="UniProtKB-UniRule"/>
</dbReference>
<dbReference type="InterPro" id="IPR013839">
    <property type="entry name" value="DNAligase_adenylation"/>
</dbReference>
<dbReference type="CDD" id="cd17748">
    <property type="entry name" value="BRCT_DNA_ligase_like"/>
    <property type="match status" value="1"/>
</dbReference>
<comment type="catalytic activity">
    <reaction evidence="12 14 15">
        <text>NAD(+) + (deoxyribonucleotide)n-3'-hydroxyl + 5'-phospho-(deoxyribonucleotide)m = (deoxyribonucleotide)n+m + AMP + beta-nicotinamide D-nucleotide.</text>
        <dbReference type="EC" id="6.5.1.2"/>
    </reaction>
</comment>
<comment type="similarity">
    <text evidence="13 14">Belongs to the NAD-dependent DNA ligase family. LigA subfamily.</text>
</comment>
<organism evidence="17 18">
    <name type="scientific">Albibacterium bauzanense</name>
    <dbReference type="NCBI Taxonomy" id="653929"/>
    <lineage>
        <taxon>Bacteria</taxon>
        <taxon>Pseudomonadati</taxon>
        <taxon>Bacteroidota</taxon>
        <taxon>Sphingobacteriia</taxon>
        <taxon>Sphingobacteriales</taxon>
        <taxon>Sphingobacteriaceae</taxon>
        <taxon>Albibacterium</taxon>
    </lineage>
</organism>
<keyword evidence="7 14" id="KW-0227">DNA damage</keyword>
<dbReference type="GO" id="GO:0006281">
    <property type="term" value="P:DNA repair"/>
    <property type="evidence" value="ECO:0007669"/>
    <property type="project" value="UniProtKB-KW"/>
</dbReference>
<sequence>MVSSTIQKKIETLRAELKKHNYNYYVLAQPTISDYDFDQKLKELYELESAHPEFYDNDSPTQKVGGDITKKFEAVAHTWPMLSLSNTYNEQELKDFDDRVKKAVGENIEYICELKFDGLSISIRYEDGKLVRAITRGDGTRGDDVTNNVKTIRSIPHQLKKNNYPEVFEVRGEIFMHRAAFLRLNNNRAELGETTFANPRNFAAGTIKLQDSTEVARRPLDCYFYFLYTNNRDKFFKTHSESLIALNEWGFPVSKYFSTCKNIEEVLEFISYWEKNRSSLSFDIDGIVIKVNNYIQQEDLGFTAKSPRWAISYKFKAEEVQTILNKVSYQVGRTGAVTPVANLKPVLLAGTTVKRATLHNANEIKRLDLHENDTVFIEKGGEIIPKIISVDLSKRKPDSLPIQYPINCPECNSLLEREEGEAIYYCPNDQHCPPQIIGGIQHFASKKAMDISGLGNETVEALYKAGIIQHISDLYTLDSHYDQLVEMERFGERSISNMLLGIEQSKEKPFHRVLFGLGIRHIGATIAEKLTEHFENIDSLISATKEEITAVHEIGDRIAESLINYFNNSEHIEQITLLKLSGLKFQTEKIEKQSTGIKLIGKTFLISGVFENISRNELTQIIEMNGGKMLSSISGNLDYLIAGENMGPAKLVKAQKLNINIISQEELFEMIK</sequence>
<dbReference type="RefSeq" id="WP_132224597.1">
    <property type="nucleotide sequence ID" value="NZ_SMGO01000002.1"/>
</dbReference>
<dbReference type="GO" id="GO:0005829">
    <property type="term" value="C:cytosol"/>
    <property type="evidence" value="ECO:0007669"/>
    <property type="project" value="TreeGrafter"/>
</dbReference>
<keyword evidence="4 14" id="KW-0436">Ligase</keyword>
<dbReference type="EMBL" id="SMGO01000002">
    <property type="protein sequence ID" value="TCK83533.1"/>
    <property type="molecule type" value="Genomic_DNA"/>
</dbReference>
<dbReference type="FunFam" id="1.10.287.610:FF:000002">
    <property type="entry name" value="DNA ligase"/>
    <property type="match status" value="1"/>
</dbReference>
<feature type="binding site" evidence="14">
    <location>
        <position position="290"/>
    </location>
    <ligand>
        <name>NAD(+)</name>
        <dbReference type="ChEBI" id="CHEBI:57540"/>
    </ligand>
</feature>
<feature type="binding site" evidence="14">
    <location>
        <begin position="83"/>
        <end position="84"/>
    </location>
    <ligand>
        <name>NAD(+)</name>
        <dbReference type="ChEBI" id="CHEBI:57540"/>
    </ligand>
</feature>
<gene>
    <name evidence="14" type="primary">ligA</name>
    <name evidence="17" type="ORF">C8N28_2135</name>
</gene>
<evidence type="ECO:0000313" key="17">
    <source>
        <dbReference type="EMBL" id="TCK83533.1"/>
    </source>
</evidence>
<dbReference type="InterPro" id="IPR018239">
    <property type="entry name" value="DNA_ligase_AS"/>
</dbReference>
<dbReference type="SMART" id="SM00278">
    <property type="entry name" value="HhH1"/>
    <property type="match status" value="4"/>
</dbReference>
<evidence type="ECO:0000256" key="13">
    <source>
        <dbReference type="ARBA" id="ARBA00060881"/>
    </source>
</evidence>
<evidence type="ECO:0000256" key="4">
    <source>
        <dbReference type="ARBA" id="ARBA00022598"/>
    </source>
</evidence>
<dbReference type="SUPFAM" id="SSF56091">
    <property type="entry name" value="DNA ligase/mRNA capping enzyme, catalytic domain"/>
    <property type="match status" value="1"/>
</dbReference>
<feature type="binding site" evidence="14">
    <location>
        <position position="408"/>
    </location>
    <ligand>
        <name>Zn(2+)</name>
        <dbReference type="ChEBI" id="CHEBI:29105"/>
    </ligand>
</feature>
<dbReference type="InterPro" id="IPR041663">
    <property type="entry name" value="DisA/LigA_HHH"/>
</dbReference>
<evidence type="ECO:0000256" key="15">
    <source>
        <dbReference type="RuleBase" id="RU000618"/>
    </source>
</evidence>
<dbReference type="EC" id="6.5.1.2" evidence="2 14"/>
<feature type="binding site" evidence="14">
    <location>
        <position position="432"/>
    </location>
    <ligand>
        <name>Zn(2+)</name>
        <dbReference type="ChEBI" id="CHEBI:29105"/>
    </ligand>
</feature>
<dbReference type="InterPro" id="IPR004149">
    <property type="entry name" value="Znf_DNAligase_C4"/>
</dbReference>
<dbReference type="PROSITE" id="PS01055">
    <property type="entry name" value="DNA_LIGASE_N1"/>
    <property type="match status" value="1"/>
</dbReference>
<accession>A0A4R1M1N4</accession>
<dbReference type="CDD" id="cd00114">
    <property type="entry name" value="LIGANc"/>
    <property type="match status" value="1"/>
</dbReference>
<evidence type="ECO:0000256" key="6">
    <source>
        <dbReference type="ARBA" id="ARBA00022723"/>
    </source>
</evidence>
<dbReference type="InterPro" id="IPR013840">
    <property type="entry name" value="DNAligase_N"/>
</dbReference>
<feature type="binding site" evidence="14">
    <location>
        <position position="411"/>
    </location>
    <ligand>
        <name>Zn(2+)</name>
        <dbReference type="ChEBI" id="CHEBI:29105"/>
    </ligand>
</feature>
<name>A0A4R1M1N4_9SPHI</name>
<proteinExistence type="inferred from homology"/>
<feature type="active site" description="N6-AMP-lysine intermediate" evidence="14">
    <location>
        <position position="115"/>
    </location>
</feature>
<comment type="function">
    <text evidence="1 14">DNA ligase that catalyzes the formation of phosphodiester linkages between 5'-phosphoryl and 3'-hydroxyl groups in double-stranded DNA using NAD as a coenzyme and as the energy source for the reaction. It is essential for DNA replication and repair of damaged DNA.</text>
</comment>
<evidence type="ECO:0000259" key="16">
    <source>
        <dbReference type="PROSITE" id="PS50172"/>
    </source>
</evidence>
<dbReference type="HAMAP" id="MF_01588">
    <property type="entry name" value="DNA_ligase_A"/>
    <property type="match status" value="1"/>
</dbReference>
<evidence type="ECO:0000256" key="12">
    <source>
        <dbReference type="ARBA" id="ARBA00034005"/>
    </source>
</evidence>
<dbReference type="PANTHER" id="PTHR23389">
    <property type="entry name" value="CHROMOSOME TRANSMISSION FIDELITY FACTOR 18"/>
    <property type="match status" value="1"/>
</dbReference>
<keyword evidence="18" id="KW-1185">Reference proteome</keyword>
<keyword evidence="9 14" id="KW-0460">Magnesium</keyword>
<feature type="binding site" evidence="14">
    <location>
        <position position="314"/>
    </location>
    <ligand>
        <name>NAD(+)</name>
        <dbReference type="ChEBI" id="CHEBI:57540"/>
    </ligand>
</feature>
<dbReference type="AlphaFoldDB" id="A0A4R1M1N4"/>
<dbReference type="InterPro" id="IPR001679">
    <property type="entry name" value="DNA_ligase"/>
</dbReference>
<dbReference type="PROSITE" id="PS50172">
    <property type="entry name" value="BRCT"/>
    <property type="match status" value="1"/>
</dbReference>
<dbReference type="PROSITE" id="PS01056">
    <property type="entry name" value="DNA_LIGASE_N2"/>
    <property type="match status" value="1"/>
</dbReference>
<evidence type="ECO:0000256" key="7">
    <source>
        <dbReference type="ARBA" id="ARBA00022763"/>
    </source>
</evidence>
<dbReference type="Pfam" id="PF00533">
    <property type="entry name" value="BRCT"/>
    <property type="match status" value="1"/>
</dbReference>
<dbReference type="SUPFAM" id="SSF47781">
    <property type="entry name" value="RuvA domain 2-like"/>
    <property type="match status" value="1"/>
</dbReference>
<dbReference type="SUPFAM" id="SSF52113">
    <property type="entry name" value="BRCT domain"/>
    <property type="match status" value="1"/>
</dbReference>
<dbReference type="PANTHER" id="PTHR23389:SF9">
    <property type="entry name" value="DNA LIGASE"/>
    <property type="match status" value="1"/>
</dbReference>
<comment type="cofactor">
    <cofactor evidence="14">
        <name>Mg(2+)</name>
        <dbReference type="ChEBI" id="CHEBI:18420"/>
    </cofactor>
    <cofactor evidence="14">
        <name>Mn(2+)</name>
        <dbReference type="ChEBI" id="CHEBI:29035"/>
    </cofactor>
</comment>
<dbReference type="Pfam" id="PF03120">
    <property type="entry name" value="OB_DNA_ligase"/>
    <property type="match status" value="1"/>
</dbReference>
<feature type="domain" description="BRCT" evidence="16">
    <location>
        <begin position="594"/>
        <end position="672"/>
    </location>
</feature>
<evidence type="ECO:0000256" key="9">
    <source>
        <dbReference type="ARBA" id="ARBA00022842"/>
    </source>
</evidence>
<dbReference type="InterPro" id="IPR033136">
    <property type="entry name" value="DNA_ligase_CS"/>
</dbReference>
<dbReference type="FunFam" id="3.30.470.30:FF:000001">
    <property type="entry name" value="DNA ligase"/>
    <property type="match status" value="1"/>
</dbReference>
<dbReference type="InterPro" id="IPR012340">
    <property type="entry name" value="NA-bd_OB-fold"/>
</dbReference>
<dbReference type="NCBIfam" id="TIGR00575">
    <property type="entry name" value="dnlj"/>
    <property type="match status" value="1"/>
</dbReference>
<dbReference type="FunFam" id="1.10.150.20:FF:000007">
    <property type="entry name" value="DNA ligase"/>
    <property type="match status" value="1"/>
</dbReference>
<dbReference type="InterPro" id="IPR004150">
    <property type="entry name" value="NAD_DNA_ligase_OB"/>
</dbReference>
<dbReference type="FunFam" id="2.40.50.140:FF:000012">
    <property type="entry name" value="DNA ligase"/>
    <property type="match status" value="1"/>
</dbReference>
<dbReference type="Proteomes" id="UP000294616">
    <property type="component" value="Unassembled WGS sequence"/>
</dbReference>
<feature type="binding site" evidence="14">
    <location>
        <position position="173"/>
    </location>
    <ligand>
        <name>NAD(+)</name>
        <dbReference type="ChEBI" id="CHEBI:57540"/>
    </ligand>
</feature>
<dbReference type="Pfam" id="PF14520">
    <property type="entry name" value="HHH_5"/>
    <property type="match status" value="1"/>
</dbReference>
<dbReference type="InterPro" id="IPR001357">
    <property type="entry name" value="BRCT_dom"/>
</dbReference>
<dbReference type="GO" id="GO:0046872">
    <property type="term" value="F:metal ion binding"/>
    <property type="evidence" value="ECO:0007669"/>
    <property type="project" value="UniProtKB-KW"/>
</dbReference>
<keyword evidence="8 14" id="KW-0862">Zinc</keyword>
<keyword evidence="11 14" id="KW-0234">DNA repair</keyword>
<feature type="binding site" evidence="14">
    <location>
        <position position="426"/>
    </location>
    <ligand>
        <name>Zn(2+)</name>
        <dbReference type="ChEBI" id="CHEBI:29105"/>
    </ligand>
</feature>
<dbReference type="SMART" id="SM00292">
    <property type="entry name" value="BRCT"/>
    <property type="match status" value="1"/>
</dbReference>
<evidence type="ECO:0000256" key="14">
    <source>
        <dbReference type="HAMAP-Rule" id="MF_01588"/>
    </source>
</evidence>
<dbReference type="Gene3D" id="3.40.50.10190">
    <property type="entry name" value="BRCT domain"/>
    <property type="match status" value="1"/>
</dbReference>
<dbReference type="Gene3D" id="1.10.150.20">
    <property type="entry name" value="5' to 3' exonuclease, C-terminal subdomain"/>
    <property type="match status" value="2"/>
</dbReference>
<dbReference type="Gene3D" id="6.20.10.30">
    <property type="match status" value="1"/>
</dbReference>
<keyword evidence="6 14" id="KW-0479">Metal-binding</keyword>
<evidence type="ECO:0000256" key="2">
    <source>
        <dbReference type="ARBA" id="ARBA00012722"/>
    </source>
</evidence>
<comment type="caution">
    <text evidence="17">The sequence shown here is derived from an EMBL/GenBank/DDBJ whole genome shotgun (WGS) entry which is preliminary data.</text>
</comment>
<dbReference type="GO" id="GO:0006260">
    <property type="term" value="P:DNA replication"/>
    <property type="evidence" value="ECO:0007669"/>
    <property type="project" value="UniProtKB-KW"/>
</dbReference>
<keyword evidence="14" id="KW-0464">Manganese</keyword>
<dbReference type="PIRSF" id="PIRSF001604">
    <property type="entry name" value="LigA"/>
    <property type="match status" value="1"/>
</dbReference>
<reference evidence="17 18" key="1">
    <citation type="submission" date="2019-03" db="EMBL/GenBank/DDBJ databases">
        <title>Genomic Encyclopedia of Archaeal and Bacterial Type Strains, Phase II (KMG-II): from individual species to whole genera.</title>
        <authorList>
            <person name="Goeker M."/>
        </authorList>
    </citation>
    <scope>NUCLEOTIDE SEQUENCE [LARGE SCALE GENOMIC DNA]</scope>
    <source>
        <strain evidence="17 18">DSM 22554</strain>
    </source>
</reference>
<evidence type="ECO:0000256" key="8">
    <source>
        <dbReference type="ARBA" id="ARBA00022833"/>
    </source>
</evidence>
<dbReference type="InterPro" id="IPR036420">
    <property type="entry name" value="BRCT_dom_sf"/>
</dbReference>
<dbReference type="Gene3D" id="2.40.50.140">
    <property type="entry name" value="Nucleic acid-binding proteins"/>
    <property type="match status" value="1"/>
</dbReference>
<dbReference type="OrthoDB" id="9759736at2"/>
<keyword evidence="5 14" id="KW-0235">DNA replication</keyword>
<dbReference type="GO" id="GO:0003677">
    <property type="term" value="F:DNA binding"/>
    <property type="evidence" value="ECO:0007669"/>
    <property type="project" value="InterPro"/>
</dbReference>
<feature type="binding site" evidence="14">
    <location>
        <position position="136"/>
    </location>
    <ligand>
        <name>NAD(+)</name>
        <dbReference type="ChEBI" id="CHEBI:57540"/>
    </ligand>
</feature>
<dbReference type="Gene3D" id="1.10.287.610">
    <property type="entry name" value="Helix hairpin bin"/>
    <property type="match status" value="1"/>
</dbReference>
<dbReference type="InterPro" id="IPR010994">
    <property type="entry name" value="RuvA_2-like"/>
</dbReference>
<feature type="binding site" evidence="14">
    <location>
        <begin position="34"/>
        <end position="38"/>
    </location>
    <ligand>
        <name>NAD(+)</name>
        <dbReference type="ChEBI" id="CHEBI:57540"/>
    </ligand>
</feature>